<dbReference type="Proteomes" id="UP000178532">
    <property type="component" value="Unassembled WGS sequence"/>
</dbReference>
<dbReference type="STRING" id="1798495.A3C19_02870"/>
<feature type="transmembrane region" description="Helical" evidence="1">
    <location>
        <begin position="6"/>
        <end position="27"/>
    </location>
</feature>
<evidence type="ECO:0000256" key="1">
    <source>
        <dbReference type="SAM" id="Phobius"/>
    </source>
</evidence>
<dbReference type="AlphaFoldDB" id="A0A1F6DKU6"/>
<sequence length="182" mass="19718">MTLMETVVTIGISIVALLALVNLFLIFNSIYGYQRTFMAAAGSAGAAMNALEASILPAERVLASYDFAGTTYASSADTLVLELPAFDDSGDIVSGAKDYVAFYVSAGTLYRLVEADVQSMRHSGRTQLSTVLDALSFTYDTAEVTNATNIIVDIETQAQFKQQTVHSRLREQLYLRNAHSLP</sequence>
<accession>A0A1F6DKU6</accession>
<keyword evidence="1" id="KW-0472">Membrane</keyword>
<protein>
    <submittedName>
        <fullName evidence="2">Uncharacterized protein</fullName>
    </submittedName>
</protein>
<name>A0A1F6DKU6_9BACT</name>
<gene>
    <name evidence="2" type="ORF">A3C19_02870</name>
</gene>
<comment type="caution">
    <text evidence="2">The sequence shown here is derived from an EMBL/GenBank/DDBJ whole genome shotgun (WGS) entry which is preliminary data.</text>
</comment>
<proteinExistence type="predicted"/>
<dbReference type="EMBL" id="MFLI01000014">
    <property type="protein sequence ID" value="OGG62034.1"/>
    <property type="molecule type" value="Genomic_DNA"/>
</dbReference>
<reference evidence="2 3" key="1">
    <citation type="journal article" date="2016" name="Nat. Commun.">
        <title>Thousands of microbial genomes shed light on interconnected biogeochemical processes in an aquifer system.</title>
        <authorList>
            <person name="Anantharaman K."/>
            <person name="Brown C.T."/>
            <person name="Hug L.A."/>
            <person name="Sharon I."/>
            <person name="Castelle C.J."/>
            <person name="Probst A.J."/>
            <person name="Thomas B.C."/>
            <person name="Singh A."/>
            <person name="Wilkins M.J."/>
            <person name="Karaoz U."/>
            <person name="Brodie E.L."/>
            <person name="Williams K.H."/>
            <person name="Hubbard S.S."/>
            <person name="Banfield J.F."/>
        </authorList>
    </citation>
    <scope>NUCLEOTIDE SEQUENCE [LARGE SCALE GENOMIC DNA]</scope>
</reference>
<organism evidence="2 3">
    <name type="scientific">Candidatus Kaiserbacteria bacterium RIFCSPHIGHO2_02_FULL_54_22</name>
    <dbReference type="NCBI Taxonomy" id="1798495"/>
    <lineage>
        <taxon>Bacteria</taxon>
        <taxon>Candidatus Kaiseribacteriota</taxon>
    </lineage>
</organism>
<evidence type="ECO:0000313" key="3">
    <source>
        <dbReference type="Proteomes" id="UP000178532"/>
    </source>
</evidence>
<keyword evidence="1" id="KW-1133">Transmembrane helix</keyword>
<evidence type="ECO:0000313" key="2">
    <source>
        <dbReference type="EMBL" id="OGG62034.1"/>
    </source>
</evidence>
<keyword evidence="1" id="KW-0812">Transmembrane</keyword>